<dbReference type="InterPro" id="IPR055130">
    <property type="entry name" value="PreP_C"/>
</dbReference>
<dbReference type="AlphaFoldDB" id="A0A133XPX9"/>
<dbReference type="Pfam" id="PF22516">
    <property type="entry name" value="PreP_C"/>
    <property type="match status" value="1"/>
</dbReference>
<proteinExistence type="predicted"/>
<evidence type="ECO:0000256" key="1">
    <source>
        <dbReference type="SAM" id="MobiDB-lite"/>
    </source>
</evidence>
<feature type="domain" description="Peptidase M16C associated" evidence="2">
    <location>
        <begin position="546"/>
        <end position="797"/>
    </location>
</feature>
<dbReference type="PATRIC" id="fig|1393034.3.peg.1335"/>
<comment type="caution">
    <text evidence="3">The sequence shown here is derived from an EMBL/GenBank/DDBJ whole genome shotgun (WGS) entry which is preliminary data.</text>
</comment>
<dbReference type="Proteomes" id="UP000070675">
    <property type="component" value="Unassembled WGS sequence"/>
</dbReference>
<dbReference type="PANTHER" id="PTHR43016">
    <property type="entry name" value="PRESEQUENCE PROTEASE"/>
    <property type="match status" value="1"/>
</dbReference>
<dbReference type="STRING" id="1393034.HMPREF3192_01372"/>
<accession>A0A133XPX9</accession>
<protein>
    <submittedName>
        <fullName evidence="3">Peptidase M16 inactive domain protein</fullName>
    </submittedName>
</protein>
<keyword evidence="4" id="KW-1185">Reference proteome</keyword>
<gene>
    <name evidence="3" type="ORF">HMPREF3192_01372</name>
</gene>
<dbReference type="InterPro" id="IPR007863">
    <property type="entry name" value="Peptidase_M16_C"/>
</dbReference>
<dbReference type="InterPro" id="IPR013578">
    <property type="entry name" value="Peptidase_M16C_assoc"/>
</dbReference>
<dbReference type="SUPFAM" id="SSF63411">
    <property type="entry name" value="LuxS/MPP-like metallohydrolase"/>
    <property type="match status" value="4"/>
</dbReference>
<dbReference type="EMBL" id="LSCR01000042">
    <property type="protein sequence ID" value="KXB33001.1"/>
    <property type="molecule type" value="Genomic_DNA"/>
</dbReference>
<dbReference type="PANTHER" id="PTHR43016:SF13">
    <property type="entry name" value="PRESEQUENCE PROTEASE, MITOCHONDRIAL"/>
    <property type="match status" value="1"/>
</dbReference>
<dbReference type="Pfam" id="PF08367">
    <property type="entry name" value="M16C_assoc"/>
    <property type="match status" value="1"/>
</dbReference>
<dbReference type="RefSeq" id="WP_231723381.1">
    <property type="nucleotide sequence ID" value="NZ_KQ959516.1"/>
</dbReference>
<reference evidence="4" key="1">
    <citation type="submission" date="2016-01" db="EMBL/GenBank/DDBJ databases">
        <authorList>
            <person name="Mitreva M."/>
            <person name="Pepin K.H."/>
            <person name="Mihindukulasuriya K.A."/>
            <person name="Fulton R."/>
            <person name="Fronick C."/>
            <person name="O'Laughlin M."/>
            <person name="Miner T."/>
            <person name="Herter B."/>
            <person name="Rosa B.A."/>
            <person name="Cordes M."/>
            <person name="Tomlinson C."/>
            <person name="Wollam A."/>
            <person name="Palsikar V.B."/>
            <person name="Mardis E.R."/>
            <person name="Wilson R.K."/>
        </authorList>
    </citation>
    <scope>NUCLEOTIDE SEQUENCE [LARGE SCALE GENOMIC DNA]</scope>
    <source>
        <strain evidence="4">DNF00019</strain>
    </source>
</reference>
<evidence type="ECO:0000313" key="3">
    <source>
        <dbReference type="EMBL" id="KXB33001.1"/>
    </source>
</evidence>
<dbReference type="GO" id="GO:0046872">
    <property type="term" value="F:metal ion binding"/>
    <property type="evidence" value="ECO:0007669"/>
    <property type="project" value="InterPro"/>
</dbReference>
<feature type="region of interest" description="Disordered" evidence="1">
    <location>
        <begin position="1129"/>
        <end position="1157"/>
    </location>
</feature>
<dbReference type="GO" id="GO:0004222">
    <property type="term" value="F:metalloendopeptidase activity"/>
    <property type="evidence" value="ECO:0007669"/>
    <property type="project" value="TreeGrafter"/>
</dbReference>
<name>A0A133XPX9_9ACTN</name>
<evidence type="ECO:0000259" key="2">
    <source>
        <dbReference type="SMART" id="SM01264"/>
    </source>
</evidence>
<dbReference type="GO" id="GO:0016485">
    <property type="term" value="P:protein processing"/>
    <property type="evidence" value="ECO:0007669"/>
    <property type="project" value="TreeGrafter"/>
</dbReference>
<sequence length="1157" mass="127855">MLYHDFIPTRDCKGKLRHLLTKKLIKNTDEDYMNTNAKTEARAVAHGAARAATTTTPANVDYTTQFPQLKEGCCISNFSLKRFEPVSEINGAAYLMQHQPTGARLVWFACPENNKAFSIAFKTPPVNDTGVFHVLEHSVLCGSQKFPVKEPFTHLLKTSMQTFLNAMTFPDKTMYPVASTNEQDLLNLMDVYIDAVLHPAIYHKPHILEQEGWHYELDEKGGEPASMTSIEDSGDAPAAPAQTLSYNGVVFSEMKGVLSDPDSVLLQEVTRQLFPDTAYRFESGGNPLAIPQLSYDEFIDTHARHYRLDNSYTILYGNMHIESILAFLDERFCAQENRDAGRPNTLGIQAPVSVRHATTTMQTTHDNACSALSFAIGSSKDRTRVLAVDILLDALFGSNEAPLKKALLDEKIADDVCAYLMDGIAQPYILLELKGAKPDTLEHFYELVQSLCHHIAREGIDRNLLEASLAQAEFNLRENEWGSYPDGIALSMQAMNSWLYDDDDPTSYIHYEEALRELHQAFDTDWYERLLEEIICNNTHFACVELVPSAEGDAQKQACHLAALAASMSPEDLSDIKQKTEHLRKLQEMPDAPEDVAKLPKLSLADLDEPPAEVAMQLCEQYTARYGVPSYLHDFATHYINYVYYYFDLAHLHFEDMPYVTILSDVLGKLATTHYSAAELDTLIESQLGSLSFFVENTANAHDPNKLQVKLVVAVSSLTDKLSQTSAIPAHIWSSTNFNDRARILQTLTQRRIAMEQGFMGAGHAYAMSRLYSYFSKNALLSQQINGIDYYFFLCDLIEHFDEKFDELRAKLAELCRSIFVKPGVGASAGAPAASSTAPGAASNAASHLELSFTGSKDELESWWQHAAELDFFAGAANASEANAAANATATTNTSDKAGEVANSLAEQHLIIPEPQIKNEAFGVPGNVVFVAKGAILPNAASEAKSADPAGPANSADADDPKDGVWQVINRAISLDYLWKEVRVAGGAYGCGFSTATDGFARFFSYRDPHIDETLQRFENTAGWLANWQPSEDELCGYIVSTVASYDAPEKPRATARAQDLLRLSGQDPDIRLRRRAEALATTVEQIHARAQKLAQLHNKHAICVFGSKDIIEASNAELTRIPLMRDANDTTNNEAVPDDATAAEKIDEAATRPTNA</sequence>
<organism evidence="3 4">
    <name type="scientific">Atopobium deltae</name>
    <dbReference type="NCBI Taxonomy" id="1393034"/>
    <lineage>
        <taxon>Bacteria</taxon>
        <taxon>Bacillati</taxon>
        <taxon>Actinomycetota</taxon>
        <taxon>Coriobacteriia</taxon>
        <taxon>Coriobacteriales</taxon>
        <taxon>Atopobiaceae</taxon>
        <taxon>Atopobium</taxon>
    </lineage>
</organism>
<dbReference type="SMART" id="SM01264">
    <property type="entry name" value="M16C_associated"/>
    <property type="match status" value="1"/>
</dbReference>
<dbReference type="Gene3D" id="3.30.830.10">
    <property type="entry name" value="Metalloenzyme, LuxS/M16 peptidase-like"/>
    <property type="match status" value="4"/>
</dbReference>
<dbReference type="InterPro" id="IPR011249">
    <property type="entry name" value="Metalloenz_LuxS/M16"/>
</dbReference>
<dbReference type="Pfam" id="PF05193">
    <property type="entry name" value="Peptidase_M16_C"/>
    <property type="match status" value="1"/>
</dbReference>
<evidence type="ECO:0000313" key="4">
    <source>
        <dbReference type="Proteomes" id="UP000070675"/>
    </source>
</evidence>